<dbReference type="SMART" id="SM00849">
    <property type="entry name" value="Lactamase_B"/>
    <property type="match status" value="1"/>
</dbReference>
<dbReference type="InterPro" id="IPR051013">
    <property type="entry name" value="MBL_superfamily_lactonases"/>
</dbReference>
<feature type="signal peptide" evidence="5">
    <location>
        <begin position="1"/>
        <end position="27"/>
    </location>
</feature>
<comment type="similarity">
    <text evidence="1">Belongs to the metallo-beta-lactamase superfamily.</text>
</comment>
<dbReference type="Pfam" id="PF00753">
    <property type="entry name" value="Lactamase_B"/>
    <property type="match status" value="1"/>
</dbReference>
<organism evidence="7 8">
    <name type="scientific">Solilutibacter tolerans</name>
    <dbReference type="NCBI Taxonomy" id="1604334"/>
    <lineage>
        <taxon>Bacteria</taxon>
        <taxon>Pseudomonadati</taxon>
        <taxon>Pseudomonadota</taxon>
        <taxon>Gammaproteobacteria</taxon>
        <taxon>Lysobacterales</taxon>
        <taxon>Lysobacteraceae</taxon>
        <taxon>Solilutibacter</taxon>
    </lineage>
</organism>
<evidence type="ECO:0000256" key="4">
    <source>
        <dbReference type="ARBA" id="ARBA00022833"/>
    </source>
</evidence>
<name>A0A1N6QR26_9GAMM</name>
<evidence type="ECO:0000256" key="3">
    <source>
        <dbReference type="ARBA" id="ARBA00022801"/>
    </source>
</evidence>
<keyword evidence="3" id="KW-0378">Hydrolase</keyword>
<dbReference type="Gene3D" id="3.60.15.10">
    <property type="entry name" value="Ribonuclease Z/Hydroxyacylglutathione hydrolase-like"/>
    <property type="match status" value="1"/>
</dbReference>
<dbReference type="InterPro" id="IPR036866">
    <property type="entry name" value="RibonucZ/Hydroxyglut_hydro"/>
</dbReference>
<dbReference type="EMBL" id="FTLW01000002">
    <property type="protein sequence ID" value="SIQ19090.1"/>
    <property type="molecule type" value="Genomic_DNA"/>
</dbReference>
<dbReference type="AlphaFoldDB" id="A0A1N6QR26"/>
<evidence type="ECO:0000259" key="6">
    <source>
        <dbReference type="SMART" id="SM00849"/>
    </source>
</evidence>
<evidence type="ECO:0000256" key="5">
    <source>
        <dbReference type="SAM" id="SignalP"/>
    </source>
</evidence>
<evidence type="ECO:0000313" key="8">
    <source>
        <dbReference type="Proteomes" id="UP000241788"/>
    </source>
</evidence>
<proteinExistence type="inferred from homology"/>
<gene>
    <name evidence="7" type="ORF">SAMN05421546_0779</name>
</gene>
<dbReference type="PANTHER" id="PTHR42978">
    <property type="entry name" value="QUORUM-QUENCHING LACTONASE YTNP-RELATED-RELATED"/>
    <property type="match status" value="1"/>
</dbReference>
<feature type="domain" description="Metallo-beta-lactamase" evidence="6">
    <location>
        <begin position="102"/>
        <end position="310"/>
    </location>
</feature>
<keyword evidence="4" id="KW-0862">Zinc</keyword>
<accession>A0A1N6QR26</accession>
<dbReference type="CDD" id="cd07720">
    <property type="entry name" value="OPHC2-like_MBL-fold"/>
    <property type="match status" value="1"/>
</dbReference>
<dbReference type="RefSeq" id="WP_076586388.1">
    <property type="nucleotide sequence ID" value="NZ_FTLW01000002.1"/>
</dbReference>
<keyword evidence="5" id="KW-0732">Signal</keyword>
<dbReference type="GO" id="GO:0016787">
    <property type="term" value="F:hydrolase activity"/>
    <property type="evidence" value="ECO:0007669"/>
    <property type="project" value="UniProtKB-KW"/>
</dbReference>
<evidence type="ECO:0000256" key="1">
    <source>
        <dbReference type="ARBA" id="ARBA00007749"/>
    </source>
</evidence>
<dbReference type="InterPro" id="IPR001279">
    <property type="entry name" value="Metallo-B-lactamas"/>
</dbReference>
<reference evidence="8" key="1">
    <citation type="submission" date="2017-01" db="EMBL/GenBank/DDBJ databases">
        <authorList>
            <person name="Varghese N."/>
            <person name="Submissions S."/>
        </authorList>
    </citation>
    <scope>NUCLEOTIDE SEQUENCE [LARGE SCALE GENOMIC DNA]</scope>
    <source>
        <strain evidence="8">UM1</strain>
    </source>
</reference>
<sequence length="340" mass="36928">MQTNSRSTSFARVIRATMLALACQLFATETLIARDLAAPSPIPQQQAPGYYHQPIGNLRVTALFDGVLYLPRTQLLGITPAARDALIDRDLLPETANGLQTSVNVFLINDGKRLMMVDTGSAQCFGPGLAQTLPNLRAAGYRPAEVSDIFITHAHPDHLCGLLDAEGNAAYPNATVWLPGEDGAAFPAEGAEDRPGVPQTLRMFFAMQRAAVAPYRAQDRLRLFTAKDALPAGVKAVAVHGHTPGHTAYLFDAIGAKPVLAWGDTLHYRAQFAHPEAHYQYDADANHAVPARQTLLERAAREDWWIAAAHVSFPGLGHVRRESQGYAWLPVEYSPLPTSP</sequence>
<keyword evidence="8" id="KW-1185">Reference proteome</keyword>
<dbReference type="GO" id="GO:0046872">
    <property type="term" value="F:metal ion binding"/>
    <property type="evidence" value="ECO:0007669"/>
    <property type="project" value="UniProtKB-KW"/>
</dbReference>
<keyword evidence="2" id="KW-0479">Metal-binding</keyword>
<dbReference type="Proteomes" id="UP000241788">
    <property type="component" value="Unassembled WGS sequence"/>
</dbReference>
<protein>
    <submittedName>
        <fullName evidence="7">Glyoxylase, beta-lactamase superfamily II</fullName>
    </submittedName>
</protein>
<dbReference type="PANTHER" id="PTHR42978:SF6">
    <property type="entry name" value="QUORUM-QUENCHING LACTONASE YTNP-RELATED"/>
    <property type="match status" value="1"/>
</dbReference>
<dbReference type="SUPFAM" id="SSF56281">
    <property type="entry name" value="Metallo-hydrolase/oxidoreductase"/>
    <property type="match status" value="1"/>
</dbReference>
<dbReference type="STRING" id="1604334.SAMN05421546_0779"/>
<feature type="chain" id="PRO_5012003480" evidence="5">
    <location>
        <begin position="28"/>
        <end position="340"/>
    </location>
</feature>
<evidence type="ECO:0000313" key="7">
    <source>
        <dbReference type="EMBL" id="SIQ19090.1"/>
    </source>
</evidence>
<evidence type="ECO:0000256" key="2">
    <source>
        <dbReference type="ARBA" id="ARBA00022723"/>
    </source>
</evidence>